<protein>
    <recommendedName>
        <fullName evidence="3">leucine--tRNA ligase</fullName>
        <ecNumber evidence="3">6.1.1.4</ecNumber>
    </recommendedName>
    <alternativeName>
        <fullName evidence="9">Leucyl-tRNA synthetase</fullName>
    </alternativeName>
</protein>
<dbReference type="GO" id="GO:0002161">
    <property type="term" value="F:aminoacyl-tRNA deacylase activity"/>
    <property type="evidence" value="ECO:0007669"/>
    <property type="project" value="InterPro"/>
</dbReference>
<dbReference type="EC" id="6.1.1.4" evidence="3"/>
<dbReference type="Gene3D" id="1.10.730.10">
    <property type="entry name" value="Isoleucyl-tRNA Synthetase, Domain 1"/>
    <property type="match status" value="2"/>
</dbReference>
<accession>A0A2T2NZ88</accession>
<dbReference type="FunFam" id="1.10.730.10:FF:000002">
    <property type="entry name" value="Leucine--tRNA ligase"/>
    <property type="match status" value="1"/>
</dbReference>
<keyword evidence="6 11" id="KW-0067">ATP-binding</keyword>
<keyword evidence="7 11" id="KW-0648">Protein biosynthesis</keyword>
<dbReference type="InterPro" id="IPR013155">
    <property type="entry name" value="M/V/L/I-tRNA-synth_anticd-bd"/>
</dbReference>
<comment type="catalytic activity">
    <reaction evidence="10">
        <text>tRNA(Leu) + L-leucine + ATP = L-leucyl-tRNA(Leu) + AMP + diphosphate</text>
        <dbReference type="Rhea" id="RHEA:11688"/>
        <dbReference type="Rhea" id="RHEA-COMP:9613"/>
        <dbReference type="Rhea" id="RHEA-COMP:9622"/>
        <dbReference type="ChEBI" id="CHEBI:30616"/>
        <dbReference type="ChEBI" id="CHEBI:33019"/>
        <dbReference type="ChEBI" id="CHEBI:57427"/>
        <dbReference type="ChEBI" id="CHEBI:78442"/>
        <dbReference type="ChEBI" id="CHEBI:78494"/>
        <dbReference type="ChEBI" id="CHEBI:456215"/>
        <dbReference type="EC" id="6.1.1.4"/>
    </reaction>
</comment>
<keyword evidence="8 11" id="KW-0030">Aminoacyl-tRNA synthetase</keyword>
<evidence type="ECO:0000256" key="9">
    <source>
        <dbReference type="ARBA" id="ARBA00030520"/>
    </source>
</evidence>
<comment type="subcellular location">
    <subcellularLocation>
        <location evidence="1">Mitochondrion matrix</location>
    </subcellularLocation>
</comment>
<keyword evidence="4 11" id="KW-0436">Ligase</keyword>
<dbReference type="InterPro" id="IPR002302">
    <property type="entry name" value="Leu-tRNA-ligase"/>
</dbReference>
<evidence type="ECO:0000256" key="1">
    <source>
        <dbReference type="ARBA" id="ARBA00004305"/>
    </source>
</evidence>
<evidence type="ECO:0000256" key="11">
    <source>
        <dbReference type="RuleBase" id="RU363039"/>
    </source>
</evidence>
<keyword evidence="5 11" id="KW-0547">Nucleotide-binding</keyword>
<proteinExistence type="inferred from homology"/>
<comment type="similarity">
    <text evidence="2 11">Belongs to the class-I aminoacyl-tRNA synthetase family.</text>
</comment>
<evidence type="ECO:0000256" key="2">
    <source>
        <dbReference type="ARBA" id="ARBA00005594"/>
    </source>
</evidence>
<dbReference type="SUPFAM" id="SSF50677">
    <property type="entry name" value="ValRS/IleRS/LeuRS editing domain"/>
    <property type="match status" value="1"/>
</dbReference>
<evidence type="ECO:0000256" key="3">
    <source>
        <dbReference type="ARBA" id="ARBA00013164"/>
    </source>
</evidence>
<keyword evidence="16" id="KW-1185">Reference proteome</keyword>
<evidence type="ECO:0000259" key="12">
    <source>
        <dbReference type="Pfam" id="PF08264"/>
    </source>
</evidence>
<evidence type="ECO:0000256" key="7">
    <source>
        <dbReference type="ARBA" id="ARBA00022917"/>
    </source>
</evidence>
<evidence type="ECO:0000256" key="10">
    <source>
        <dbReference type="ARBA" id="ARBA00047469"/>
    </source>
</evidence>
<dbReference type="PANTHER" id="PTHR43740:SF2">
    <property type="entry name" value="LEUCINE--TRNA LIGASE, MITOCHONDRIAL"/>
    <property type="match status" value="1"/>
</dbReference>
<evidence type="ECO:0000313" key="15">
    <source>
        <dbReference type="EMBL" id="PSN70679.1"/>
    </source>
</evidence>
<dbReference type="AlphaFoldDB" id="A0A2T2NZ88"/>
<dbReference type="InterPro" id="IPR015413">
    <property type="entry name" value="Methionyl/Leucyl_tRNA_Synth"/>
</dbReference>
<dbReference type="Pfam" id="PF09334">
    <property type="entry name" value="tRNA-synt_1g"/>
    <property type="match status" value="1"/>
</dbReference>
<dbReference type="Proteomes" id="UP000240883">
    <property type="component" value="Unassembled WGS sequence"/>
</dbReference>
<name>A0A2T2NZ88_CORCC</name>
<reference evidence="15 16" key="1">
    <citation type="journal article" date="2018" name="Front. Microbiol.">
        <title>Genome-Wide Analysis of Corynespora cassiicola Leaf Fall Disease Putative Effectors.</title>
        <authorList>
            <person name="Lopez D."/>
            <person name="Ribeiro S."/>
            <person name="Label P."/>
            <person name="Fumanal B."/>
            <person name="Venisse J.S."/>
            <person name="Kohler A."/>
            <person name="de Oliveira R.R."/>
            <person name="Labutti K."/>
            <person name="Lipzen A."/>
            <person name="Lail K."/>
            <person name="Bauer D."/>
            <person name="Ohm R.A."/>
            <person name="Barry K.W."/>
            <person name="Spatafora J."/>
            <person name="Grigoriev I.V."/>
            <person name="Martin F.M."/>
            <person name="Pujade-Renaud V."/>
        </authorList>
    </citation>
    <scope>NUCLEOTIDE SEQUENCE [LARGE SCALE GENOMIC DNA]</scope>
    <source>
        <strain evidence="15 16">Philippines</strain>
    </source>
</reference>
<evidence type="ECO:0000259" key="13">
    <source>
        <dbReference type="Pfam" id="PF09334"/>
    </source>
</evidence>
<dbReference type="Gene3D" id="3.40.50.620">
    <property type="entry name" value="HUPs"/>
    <property type="match status" value="2"/>
</dbReference>
<feature type="domain" description="Methionyl/Valyl/Leucyl/Isoleucyl-tRNA synthetase anticodon-binding" evidence="12">
    <location>
        <begin position="724"/>
        <end position="849"/>
    </location>
</feature>
<evidence type="ECO:0000256" key="6">
    <source>
        <dbReference type="ARBA" id="ARBA00022840"/>
    </source>
</evidence>
<dbReference type="EMBL" id="KZ678131">
    <property type="protein sequence ID" value="PSN70679.1"/>
    <property type="molecule type" value="Genomic_DNA"/>
</dbReference>
<evidence type="ECO:0000256" key="4">
    <source>
        <dbReference type="ARBA" id="ARBA00022598"/>
    </source>
</evidence>
<dbReference type="SUPFAM" id="SSF47323">
    <property type="entry name" value="Anticodon-binding domain of a subclass of class I aminoacyl-tRNA synthetases"/>
    <property type="match status" value="1"/>
</dbReference>
<dbReference type="Gene3D" id="3.90.740.10">
    <property type="entry name" value="Valyl/Leucyl/Isoleucyl-tRNA synthetase, editing domain"/>
    <property type="match status" value="1"/>
</dbReference>
<dbReference type="NCBIfam" id="TIGR00396">
    <property type="entry name" value="leuS_bact"/>
    <property type="match status" value="1"/>
</dbReference>
<dbReference type="STRING" id="1448308.A0A2T2NZ88"/>
<gene>
    <name evidence="15" type="ORF">BS50DRAFT_617927</name>
</gene>
<dbReference type="FunFam" id="3.40.50.620:FF:000003">
    <property type="entry name" value="Leucine--tRNA ligase"/>
    <property type="match status" value="1"/>
</dbReference>
<dbReference type="FunFam" id="3.40.50.620:FF:000100">
    <property type="entry name" value="probable leucine--tRNA ligase, mitochondrial"/>
    <property type="match status" value="1"/>
</dbReference>
<dbReference type="Pfam" id="PF08264">
    <property type="entry name" value="Anticodon_1"/>
    <property type="match status" value="1"/>
</dbReference>
<dbReference type="CDD" id="cd00812">
    <property type="entry name" value="LeuRS_core"/>
    <property type="match status" value="1"/>
</dbReference>
<evidence type="ECO:0000259" key="14">
    <source>
        <dbReference type="Pfam" id="PF13603"/>
    </source>
</evidence>
<feature type="domain" description="Methionyl/Leucyl tRNA synthetase" evidence="13">
    <location>
        <begin position="2"/>
        <end position="135"/>
    </location>
</feature>
<feature type="domain" description="Leucyl-tRNA synthetase editing" evidence="14">
    <location>
        <begin position="186"/>
        <end position="375"/>
    </location>
</feature>
<dbReference type="InterPro" id="IPR014729">
    <property type="entry name" value="Rossmann-like_a/b/a_fold"/>
</dbReference>
<dbReference type="InterPro" id="IPR009080">
    <property type="entry name" value="tRNAsynth_Ia_anticodon-bd"/>
</dbReference>
<organism evidence="15 16">
    <name type="scientific">Corynespora cassiicola Philippines</name>
    <dbReference type="NCBI Taxonomy" id="1448308"/>
    <lineage>
        <taxon>Eukaryota</taxon>
        <taxon>Fungi</taxon>
        <taxon>Dikarya</taxon>
        <taxon>Ascomycota</taxon>
        <taxon>Pezizomycotina</taxon>
        <taxon>Dothideomycetes</taxon>
        <taxon>Pleosporomycetidae</taxon>
        <taxon>Pleosporales</taxon>
        <taxon>Corynesporascaceae</taxon>
        <taxon>Corynespora</taxon>
    </lineage>
</organism>
<dbReference type="GO" id="GO:0032543">
    <property type="term" value="P:mitochondrial translation"/>
    <property type="evidence" value="ECO:0007669"/>
    <property type="project" value="TreeGrafter"/>
</dbReference>
<sequence>MFPYPSGTLHLGHLRVYTISDVLARFKRMQGYDTLHPIGWDAFGLPAENAAIERGISPEKWTLKNIDAMKEQMRVMGGRWDWDAELRTCDPEFYKHTQAIFLMLHERGLAYQAESLVNYDPVDKTVLANEQVDANGCSWRSGAKVEKIMLKQWFLKIKEFQEPLLNDLAFLGKGDKWPERVLAMQKNWIGRSQGTKLWFDIEAKSSQFDPIEVFTTRADTLFGVQYVALSLNHPIVQELAKDDDSLRAFIQRKDFALDSKDGYLLSNIKAKNPLASAGVENIDDSIPVYVAPYVLDDYGSGAVMGVPGHDSRDYDFWKQNSGGNPVRVVISPETSGKIPEDIDAAVVEKGYVSSDIPGFAGLASDKAVKKVVDTLKRANKRAEKTSNWRLRDWLVSRQRYWGTPIPIVHCESCGAVPVPREDLPVKLPSLPDSYFEGRSGNPLEADEEWKQCKCPKCGGGATRETDTMDTFMDSSWYFFRFLSPKNAHSPVDMKKANTGMPVDLYIGGVEHAILHLLYARFISKFLASTNIWPDGHLSQGEPFEKLITQGMVHGKTYTDPENGRFLRPEEVDLSNPSAPVIKATGITPKVSYEKMSKSKYNGVDPGATIATYGADVTRAHMLFQAPVSDVLEWDETKITGVQRWLKRVVHLAGASWFPDSDREEPSSYILPSGLDAPLIPFLKHLHEIGFLSTSAEKQNDGAAYKGSDEGLMSALTADEAKLWIALQRTIDSVTTSYRDSQALNTIISDLMMLTNTIMVTPHTSRATGPIKHMAMLQLVRMLAPVAPAVAEESFEALVTEFNANIQGTEHPLGFAKGSSPSVFRLGWPQADLEHLESLNPMQKVVLMVDGKRKFDAEVAKVPKFEAGSDSNEQIAKWVLAQLIQEHGEGREWLGEGGKVWQLADKLAKENGAEPAGKHETYEQVPAGWGVVCIKKGAVINLVTPGNKSKGKKKA</sequence>
<dbReference type="GO" id="GO:0006429">
    <property type="term" value="P:leucyl-tRNA aminoacylation"/>
    <property type="evidence" value="ECO:0007669"/>
    <property type="project" value="InterPro"/>
</dbReference>
<dbReference type="InterPro" id="IPR009008">
    <property type="entry name" value="Val/Leu/Ile-tRNA-synth_edit"/>
</dbReference>
<evidence type="ECO:0000256" key="8">
    <source>
        <dbReference type="ARBA" id="ARBA00023146"/>
    </source>
</evidence>
<dbReference type="InterPro" id="IPR001412">
    <property type="entry name" value="aa-tRNA-synth_I_CS"/>
</dbReference>
<dbReference type="PRINTS" id="PR00985">
    <property type="entry name" value="TRNASYNTHLEU"/>
</dbReference>
<dbReference type="GO" id="GO:0004823">
    <property type="term" value="F:leucine-tRNA ligase activity"/>
    <property type="evidence" value="ECO:0007669"/>
    <property type="project" value="UniProtKB-EC"/>
</dbReference>
<dbReference type="PANTHER" id="PTHR43740">
    <property type="entry name" value="LEUCYL-TRNA SYNTHETASE"/>
    <property type="match status" value="1"/>
</dbReference>
<dbReference type="OrthoDB" id="15954at2759"/>
<dbReference type="SUPFAM" id="SSF52374">
    <property type="entry name" value="Nucleotidylyl transferase"/>
    <property type="match status" value="1"/>
</dbReference>
<dbReference type="GO" id="GO:0005524">
    <property type="term" value="F:ATP binding"/>
    <property type="evidence" value="ECO:0007669"/>
    <property type="project" value="UniProtKB-KW"/>
</dbReference>
<evidence type="ECO:0000313" key="16">
    <source>
        <dbReference type="Proteomes" id="UP000240883"/>
    </source>
</evidence>
<dbReference type="PROSITE" id="PS00178">
    <property type="entry name" value="AA_TRNA_LIGASE_I"/>
    <property type="match status" value="1"/>
</dbReference>
<evidence type="ECO:0000256" key="5">
    <source>
        <dbReference type="ARBA" id="ARBA00022741"/>
    </source>
</evidence>
<dbReference type="InterPro" id="IPR025709">
    <property type="entry name" value="Leu_tRNA-synth_edit"/>
</dbReference>
<dbReference type="GO" id="GO:0005759">
    <property type="term" value="C:mitochondrial matrix"/>
    <property type="evidence" value="ECO:0007669"/>
    <property type="project" value="UniProtKB-SubCell"/>
</dbReference>
<dbReference type="Pfam" id="PF13603">
    <property type="entry name" value="tRNA-synt_1_2"/>
    <property type="match status" value="1"/>
</dbReference>